<evidence type="ECO:0000313" key="3">
    <source>
        <dbReference type="EMBL" id="GAA1975470.1"/>
    </source>
</evidence>
<organism evidence="3 4">
    <name type="scientific">Amycolatopsis minnesotensis</name>
    <dbReference type="NCBI Taxonomy" id="337894"/>
    <lineage>
        <taxon>Bacteria</taxon>
        <taxon>Bacillati</taxon>
        <taxon>Actinomycetota</taxon>
        <taxon>Actinomycetes</taxon>
        <taxon>Pseudonocardiales</taxon>
        <taxon>Pseudonocardiaceae</taxon>
        <taxon>Amycolatopsis</taxon>
    </lineage>
</organism>
<accession>A0ABN2RV50</accession>
<keyword evidence="4" id="KW-1185">Reference proteome</keyword>
<feature type="transmembrane region" description="Helical" evidence="1">
    <location>
        <begin position="108"/>
        <end position="125"/>
    </location>
</feature>
<dbReference type="PANTHER" id="PTHR40763">
    <property type="entry name" value="MEMBRANE PROTEIN-RELATED"/>
    <property type="match status" value="1"/>
</dbReference>
<comment type="caution">
    <text evidence="3">The sequence shown here is derived from an EMBL/GenBank/DDBJ whole genome shotgun (WGS) entry which is preliminary data.</text>
</comment>
<dbReference type="Proteomes" id="UP001501116">
    <property type="component" value="Unassembled WGS sequence"/>
</dbReference>
<gene>
    <name evidence="3" type="ORF">GCM10009754_58630</name>
</gene>
<dbReference type="Pfam" id="PF08044">
    <property type="entry name" value="DUF1707"/>
    <property type="match status" value="1"/>
</dbReference>
<feature type="transmembrane region" description="Helical" evidence="1">
    <location>
        <begin position="85"/>
        <end position="102"/>
    </location>
</feature>
<evidence type="ECO:0000259" key="2">
    <source>
        <dbReference type="Pfam" id="PF08044"/>
    </source>
</evidence>
<name>A0ABN2RV50_9PSEU</name>
<keyword evidence="1" id="KW-0812">Transmembrane</keyword>
<dbReference type="EMBL" id="BAAANN010000026">
    <property type="protein sequence ID" value="GAA1975470.1"/>
    <property type="molecule type" value="Genomic_DNA"/>
</dbReference>
<keyword evidence="1" id="KW-1133">Transmembrane helix</keyword>
<keyword evidence="1" id="KW-0472">Membrane</keyword>
<evidence type="ECO:0000256" key="1">
    <source>
        <dbReference type="SAM" id="Phobius"/>
    </source>
</evidence>
<evidence type="ECO:0000313" key="4">
    <source>
        <dbReference type="Proteomes" id="UP001501116"/>
    </source>
</evidence>
<sequence length="127" mass="13606">MPGDASRMRLSDAEREEAMEVLSEHVRTGRLNLTEFTDRSERVTAAKTRRDLQPVFDDLPAPYPSALATAGATAATGATAPTRRFVPGIIPIALVAAAALIFITRNPFLAGVVALGLVAYLSTRARR</sequence>
<dbReference type="PANTHER" id="PTHR40763:SF4">
    <property type="entry name" value="DUF1707 DOMAIN-CONTAINING PROTEIN"/>
    <property type="match status" value="1"/>
</dbReference>
<proteinExistence type="predicted"/>
<dbReference type="InterPro" id="IPR012551">
    <property type="entry name" value="DUF1707_SHOCT-like"/>
</dbReference>
<reference evidence="3 4" key="1">
    <citation type="journal article" date="2019" name="Int. J. Syst. Evol. Microbiol.">
        <title>The Global Catalogue of Microorganisms (GCM) 10K type strain sequencing project: providing services to taxonomists for standard genome sequencing and annotation.</title>
        <authorList>
            <consortium name="The Broad Institute Genomics Platform"/>
            <consortium name="The Broad Institute Genome Sequencing Center for Infectious Disease"/>
            <person name="Wu L."/>
            <person name="Ma J."/>
        </authorList>
    </citation>
    <scope>NUCLEOTIDE SEQUENCE [LARGE SCALE GENOMIC DNA]</scope>
    <source>
        <strain evidence="3 4">JCM 14545</strain>
    </source>
</reference>
<feature type="domain" description="DUF1707" evidence="2">
    <location>
        <begin position="8"/>
        <end position="60"/>
    </location>
</feature>
<protein>
    <submittedName>
        <fullName evidence="3">DUF1707 domain-containing protein</fullName>
    </submittedName>
</protein>